<protein>
    <submittedName>
        <fullName evidence="2">Uncharacterized protein</fullName>
    </submittedName>
</protein>
<dbReference type="Proteomes" id="UP001630127">
    <property type="component" value="Unassembled WGS sequence"/>
</dbReference>
<gene>
    <name evidence="2" type="ORF">ACH5RR_017340</name>
</gene>
<evidence type="ECO:0000313" key="2">
    <source>
        <dbReference type="EMBL" id="KAL3524506.1"/>
    </source>
</evidence>
<dbReference type="InterPro" id="IPR039282">
    <property type="entry name" value="LSU"/>
</dbReference>
<reference evidence="2 3" key="1">
    <citation type="submission" date="2024-11" db="EMBL/GenBank/DDBJ databases">
        <title>A near-complete genome assembly of Cinchona calisaya.</title>
        <authorList>
            <person name="Lian D.C."/>
            <person name="Zhao X.W."/>
            <person name="Wei L."/>
        </authorList>
    </citation>
    <scope>NUCLEOTIDE SEQUENCE [LARGE SCALE GENOMIC DNA]</scope>
    <source>
        <tissue evidence="2">Nenye</tissue>
    </source>
</reference>
<proteinExistence type="predicted"/>
<accession>A0ABD2ZYG3</accession>
<evidence type="ECO:0000256" key="1">
    <source>
        <dbReference type="SAM" id="MobiDB-lite"/>
    </source>
</evidence>
<dbReference type="PANTHER" id="PTHR34283:SF1">
    <property type="entry name" value="PROTEIN RESPONSE TO LOW SULFUR 1"/>
    <property type="match status" value="1"/>
</dbReference>
<dbReference type="Pfam" id="PF24980">
    <property type="entry name" value="LSU"/>
    <property type="match status" value="1"/>
</dbReference>
<name>A0ABD2ZYG3_9GENT</name>
<dbReference type="AlphaFoldDB" id="A0ABD2ZYG3"/>
<organism evidence="2 3">
    <name type="scientific">Cinchona calisaya</name>
    <dbReference type="NCBI Taxonomy" id="153742"/>
    <lineage>
        <taxon>Eukaryota</taxon>
        <taxon>Viridiplantae</taxon>
        <taxon>Streptophyta</taxon>
        <taxon>Embryophyta</taxon>
        <taxon>Tracheophyta</taxon>
        <taxon>Spermatophyta</taxon>
        <taxon>Magnoliopsida</taxon>
        <taxon>eudicotyledons</taxon>
        <taxon>Gunneridae</taxon>
        <taxon>Pentapetalae</taxon>
        <taxon>asterids</taxon>
        <taxon>lamiids</taxon>
        <taxon>Gentianales</taxon>
        <taxon>Rubiaceae</taxon>
        <taxon>Cinchonoideae</taxon>
        <taxon>Cinchoneae</taxon>
        <taxon>Cinchona</taxon>
    </lineage>
</organism>
<feature type="compositionally biased region" description="Basic and acidic residues" evidence="1">
    <location>
        <begin position="14"/>
        <end position="29"/>
    </location>
</feature>
<evidence type="ECO:0000313" key="3">
    <source>
        <dbReference type="Proteomes" id="UP001630127"/>
    </source>
</evidence>
<sequence length="121" mass="13719">MAPTLLVPASASVDRTKQQPDEGVLRKRNEELEKQLKKAMEREEKMREELQRMWERLRVAEEAEERLCSQLGELEAEAVDQARSYRSNIMTLMDQLSAAQKLLQAASISVPTSSTSSLLLS</sequence>
<dbReference type="PANTHER" id="PTHR34283">
    <property type="entry name" value="PROTEIN RESPONSE TO LOW SULFUR 1"/>
    <property type="match status" value="1"/>
</dbReference>
<feature type="region of interest" description="Disordered" evidence="1">
    <location>
        <begin position="1"/>
        <end position="29"/>
    </location>
</feature>
<keyword evidence="3" id="KW-1185">Reference proteome</keyword>
<comment type="caution">
    <text evidence="2">The sequence shown here is derived from an EMBL/GenBank/DDBJ whole genome shotgun (WGS) entry which is preliminary data.</text>
</comment>
<dbReference type="EMBL" id="JBJUIK010000007">
    <property type="protein sequence ID" value="KAL3524506.1"/>
    <property type="molecule type" value="Genomic_DNA"/>
</dbReference>